<comment type="caution">
    <text evidence="1">The sequence shown here is derived from an EMBL/GenBank/DDBJ whole genome shotgun (WGS) entry which is preliminary data.</text>
</comment>
<proteinExistence type="predicted"/>
<dbReference type="AlphaFoldDB" id="A0A8S9SNG2"/>
<name>A0A8S9SNG2_BRACR</name>
<gene>
    <name evidence="1" type="ORF">F2Q69_00033624</name>
</gene>
<accession>A0A8S9SNG2</accession>
<dbReference type="Proteomes" id="UP000712600">
    <property type="component" value="Unassembled WGS sequence"/>
</dbReference>
<reference evidence="1" key="1">
    <citation type="submission" date="2019-12" db="EMBL/GenBank/DDBJ databases">
        <title>Genome sequencing and annotation of Brassica cretica.</title>
        <authorList>
            <person name="Studholme D.J."/>
            <person name="Sarris P."/>
        </authorList>
    </citation>
    <scope>NUCLEOTIDE SEQUENCE</scope>
    <source>
        <strain evidence="1">PFS-109/04</strain>
        <tissue evidence="1">Leaf</tissue>
    </source>
</reference>
<evidence type="ECO:0000313" key="1">
    <source>
        <dbReference type="EMBL" id="KAF3603146.1"/>
    </source>
</evidence>
<sequence length="231" mass="25399">MSSKVEPFKLKFSVGVRRRVRARAGAGAPLFSSSSSSLLLLHPHSVIVLRLALVQRTSAVLSSAREERRFRPSLELARGGLDRVCRWSRLFRVGERSCFNLRSPIVGLEARVSRGLTVFCGVVEAHPFFGEAKLALGVFPEASRELQYAVGSGAQLGSGNNRCCEFGHTRFSVSVGHRLFEALLGDAWLLKSSPTFASKASVQWDSDSAPQATFRELWHPRQQGKIHIPGV</sequence>
<dbReference type="EMBL" id="QGKX02000004">
    <property type="protein sequence ID" value="KAF3603146.1"/>
    <property type="molecule type" value="Genomic_DNA"/>
</dbReference>
<protein>
    <submittedName>
        <fullName evidence="1">Uncharacterized protein</fullName>
    </submittedName>
</protein>
<organism evidence="1 2">
    <name type="scientific">Brassica cretica</name>
    <name type="common">Mustard</name>
    <dbReference type="NCBI Taxonomy" id="69181"/>
    <lineage>
        <taxon>Eukaryota</taxon>
        <taxon>Viridiplantae</taxon>
        <taxon>Streptophyta</taxon>
        <taxon>Embryophyta</taxon>
        <taxon>Tracheophyta</taxon>
        <taxon>Spermatophyta</taxon>
        <taxon>Magnoliopsida</taxon>
        <taxon>eudicotyledons</taxon>
        <taxon>Gunneridae</taxon>
        <taxon>Pentapetalae</taxon>
        <taxon>rosids</taxon>
        <taxon>malvids</taxon>
        <taxon>Brassicales</taxon>
        <taxon>Brassicaceae</taxon>
        <taxon>Brassiceae</taxon>
        <taxon>Brassica</taxon>
    </lineage>
</organism>
<evidence type="ECO:0000313" key="2">
    <source>
        <dbReference type="Proteomes" id="UP000712600"/>
    </source>
</evidence>